<dbReference type="Proteomes" id="UP000027195">
    <property type="component" value="Unassembled WGS sequence"/>
</dbReference>
<dbReference type="InterPro" id="IPR032675">
    <property type="entry name" value="LRR_dom_sf"/>
</dbReference>
<gene>
    <name evidence="1" type="ORF">BOTBODRAFT_172598</name>
</gene>
<dbReference type="AlphaFoldDB" id="A0A067MMJ9"/>
<evidence type="ECO:0000313" key="2">
    <source>
        <dbReference type="Proteomes" id="UP000027195"/>
    </source>
</evidence>
<dbReference type="SUPFAM" id="SSF52047">
    <property type="entry name" value="RNI-like"/>
    <property type="match status" value="1"/>
</dbReference>
<keyword evidence="2" id="KW-1185">Reference proteome</keyword>
<dbReference type="Gene3D" id="3.80.10.10">
    <property type="entry name" value="Ribonuclease Inhibitor"/>
    <property type="match status" value="1"/>
</dbReference>
<organism evidence="1 2">
    <name type="scientific">Botryobasidium botryosum (strain FD-172 SS1)</name>
    <dbReference type="NCBI Taxonomy" id="930990"/>
    <lineage>
        <taxon>Eukaryota</taxon>
        <taxon>Fungi</taxon>
        <taxon>Dikarya</taxon>
        <taxon>Basidiomycota</taxon>
        <taxon>Agaricomycotina</taxon>
        <taxon>Agaricomycetes</taxon>
        <taxon>Cantharellales</taxon>
        <taxon>Botryobasidiaceae</taxon>
        <taxon>Botryobasidium</taxon>
    </lineage>
</organism>
<accession>A0A067MMJ9</accession>
<evidence type="ECO:0000313" key="1">
    <source>
        <dbReference type="EMBL" id="KDQ16988.1"/>
    </source>
</evidence>
<dbReference type="HOGENOM" id="CLU_1532290_0_0_1"/>
<dbReference type="STRING" id="930990.A0A067MMJ9"/>
<name>A0A067MMJ9_BOTB1</name>
<dbReference type="OrthoDB" id="3063971at2759"/>
<dbReference type="InParanoid" id="A0A067MMJ9"/>
<reference evidence="2" key="1">
    <citation type="journal article" date="2014" name="Proc. Natl. Acad. Sci. U.S.A.">
        <title>Extensive sampling of basidiomycete genomes demonstrates inadequacy of the white-rot/brown-rot paradigm for wood decay fungi.</title>
        <authorList>
            <person name="Riley R."/>
            <person name="Salamov A.A."/>
            <person name="Brown D.W."/>
            <person name="Nagy L.G."/>
            <person name="Floudas D."/>
            <person name="Held B.W."/>
            <person name="Levasseur A."/>
            <person name="Lombard V."/>
            <person name="Morin E."/>
            <person name="Otillar R."/>
            <person name="Lindquist E.A."/>
            <person name="Sun H."/>
            <person name="LaButti K.M."/>
            <person name="Schmutz J."/>
            <person name="Jabbour D."/>
            <person name="Luo H."/>
            <person name="Baker S.E."/>
            <person name="Pisabarro A.G."/>
            <person name="Walton J.D."/>
            <person name="Blanchette R.A."/>
            <person name="Henrissat B."/>
            <person name="Martin F."/>
            <person name="Cullen D."/>
            <person name="Hibbett D.S."/>
            <person name="Grigoriev I.V."/>
        </authorList>
    </citation>
    <scope>NUCLEOTIDE SEQUENCE [LARGE SCALE GENOMIC DNA]</scope>
    <source>
        <strain evidence="2">FD-172 SS1</strain>
    </source>
</reference>
<proteinExistence type="predicted"/>
<protein>
    <submittedName>
        <fullName evidence="1">Uncharacterized protein</fullName>
    </submittedName>
</protein>
<sequence length="175" mass="19226">MPYIKHSPDFIGHIRAPRLESIEVRGNSSKNMEMTTSLGDMIEGSAPSALRSLSMHFVDVADENIIWCLKRLPSLETLRIGSCSVSDGVLQALATPTSGEKGTEWLLPRLTEMELVENPGMTPDGVVELIRSRNDPPACDALTLPRVKGRVVFCKTVELKEGEDHAIYSSGDFSR</sequence>
<dbReference type="EMBL" id="KL198025">
    <property type="protein sequence ID" value="KDQ16988.1"/>
    <property type="molecule type" value="Genomic_DNA"/>
</dbReference>